<accession>A0A9X7VZH5</accession>
<dbReference type="PANTHER" id="PTHR39186">
    <property type="entry name" value="DUF2071 FAMILY PROTEIN"/>
    <property type="match status" value="1"/>
</dbReference>
<dbReference type="RefSeq" id="WP_206657202.1">
    <property type="nucleotide sequence ID" value="NZ_CP071182.1"/>
</dbReference>
<gene>
    <name evidence="1" type="ORF">JZ786_02110</name>
</gene>
<reference evidence="1 2" key="1">
    <citation type="submission" date="2021-02" db="EMBL/GenBank/DDBJ databases">
        <title>Alicyclobacillus curvatus sp. nov. and Alicyclobacillus mengziensis sp. nov., two acidophilic bacteria isolated from acid mine drainage.</title>
        <authorList>
            <person name="Huang Y."/>
        </authorList>
    </citation>
    <scope>NUCLEOTIDE SEQUENCE [LARGE SCALE GENOMIC DNA]</scope>
    <source>
        <strain evidence="1 2">S30H14</strain>
    </source>
</reference>
<evidence type="ECO:0000313" key="1">
    <source>
        <dbReference type="EMBL" id="QSO47859.1"/>
    </source>
</evidence>
<dbReference type="Gene3D" id="2.40.400.10">
    <property type="entry name" value="Acetoacetate decarboxylase-like"/>
    <property type="match status" value="1"/>
</dbReference>
<proteinExistence type="predicted"/>
<dbReference type="KEGG" id="afx:JZ786_02110"/>
<evidence type="ECO:0000313" key="2">
    <source>
        <dbReference type="Proteomes" id="UP000663505"/>
    </source>
</evidence>
<dbReference type="InterPro" id="IPR023375">
    <property type="entry name" value="ADC_dom_sf"/>
</dbReference>
<organism evidence="1 2">
    <name type="scientific">Alicyclobacillus mengziensis</name>
    <dbReference type="NCBI Taxonomy" id="2931921"/>
    <lineage>
        <taxon>Bacteria</taxon>
        <taxon>Bacillati</taxon>
        <taxon>Bacillota</taxon>
        <taxon>Bacilli</taxon>
        <taxon>Bacillales</taxon>
        <taxon>Alicyclobacillaceae</taxon>
        <taxon>Alicyclobacillus</taxon>
    </lineage>
</organism>
<dbReference type="EMBL" id="CP071182">
    <property type="protein sequence ID" value="QSO47859.1"/>
    <property type="molecule type" value="Genomic_DNA"/>
</dbReference>
<keyword evidence="2" id="KW-1185">Reference proteome</keyword>
<dbReference type="Proteomes" id="UP000663505">
    <property type="component" value="Chromosome"/>
</dbReference>
<sequence>MQQTWNRLLFAHWPLPPKLLEPLIPQRLKLDTFGSHAYVSVLPFKMRDVRMRMLPRIPLASQMFQINIRTYVQRDDKPGVYFLALFTDHLPTVWLTRLTLGLPYNHARISLRNGFVGTRREVQCISEHTDCNGERARLNDALMWLPRIVE</sequence>
<name>A0A9X7VZH5_9BACL</name>
<protein>
    <submittedName>
        <fullName evidence="1">DUF2071 domain-containing protein</fullName>
    </submittedName>
</protein>
<dbReference type="PANTHER" id="PTHR39186:SF1">
    <property type="entry name" value="DUF2071 DOMAIN-CONTAINING PROTEIN"/>
    <property type="match status" value="1"/>
</dbReference>
<dbReference type="SUPFAM" id="SSF160104">
    <property type="entry name" value="Acetoacetate decarboxylase-like"/>
    <property type="match status" value="1"/>
</dbReference>
<dbReference type="Pfam" id="PF09844">
    <property type="entry name" value="DUF2071"/>
    <property type="match status" value="1"/>
</dbReference>
<dbReference type="AlphaFoldDB" id="A0A9X7VZH5"/>
<dbReference type="InterPro" id="IPR018644">
    <property type="entry name" value="DUF2071"/>
</dbReference>